<organism evidence="1 2">
    <name type="scientific">Glossina brevipalpis</name>
    <dbReference type="NCBI Taxonomy" id="37001"/>
    <lineage>
        <taxon>Eukaryota</taxon>
        <taxon>Metazoa</taxon>
        <taxon>Ecdysozoa</taxon>
        <taxon>Arthropoda</taxon>
        <taxon>Hexapoda</taxon>
        <taxon>Insecta</taxon>
        <taxon>Pterygota</taxon>
        <taxon>Neoptera</taxon>
        <taxon>Endopterygota</taxon>
        <taxon>Diptera</taxon>
        <taxon>Brachycera</taxon>
        <taxon>Muscomorpha</taxon>
        <taxon>Hippoboscoidea</taxon>
        <taxon>Glossinidae</taxon>
        <taxon>Glossina</taxon>
    </lineage>
</organism>
<reference evidence="2" key="1">
    <citation type="submission" date="2014-03" db="EMBL/GenBank/DDBJ databases">
        <authorList>
            <person name="Aksoy S."/>
            <person name="Warren W."/>
            <person name="Wilson R.K."/>
        </authorList>
    </citation>
    <scope>NUCLEOTIDE SEQUENCE [LARGE SCALE GENOMIC DNA]</scope>
    <source>
        <strain evidence="2">IAEA</strain>
    </source>
</reference>
<dbReference type="STRING" id="37001.A0A1A9W2Z4"/>
<sequence>MKQLIVLRTNMLRPIFNRTYATLGRQPSHVRIVEVGPRDGLQNEKKLLPADYTIGAWRVEVKQHSD</sequence>
<dbReference type="EnsemblMetazoa" id="GBRI004512-RA">
    <property type="protein sequence ID" value="GBRI004512-PA"/>
    <property type="gene ID" value="GBRI004512"/>
</dbReference>
<dbReference type="Proteomes" id="UP000091820">
    <property type="component" value="Unassembled WGS sequence"/>
</dbReference>
<name>A0A1A9W2Z4_9MUSC</name>
<reference evidence="1" key="2">
    <citation type="submission" date="2020-05" db="UniProtKB">
        <authorList>
            <consortium name="EnsemblMetazoa"/>
        </authorList>
    </citation>
    <scope>IDENTIFICATION</scope>
    <source>
        <strain evidence="1">IAEA</strain>
    </source>
</reference>
<protein>
    <submittedName>
        <fullName evidence="1">Uncharacterized protein</fullName>
    </submittedName>
</protein>
<evidence type="ECO:0000313" key="2">
    <source>
        <dbReference type="Proteomes" id="UP000091820"/>
    </source>
</evidence>
<keyword evidence="2" id="KW-1185">Reference proteome</keyword>
<accession>A0A1A9W2Z4</accession>
<dbReference type="AlphaFoldDB" id="A0A1A9W2Z4"/>
<proteinExistence type="predicted"/>
<dbReference type="VEuPathDB" id="VectorBase:GBRI004512"/>
<evidence type="ECO:0000313" key="1">
    <source>
        <dbReference type="EnsemblMetazoa" id="GBRI004512-PA"/>
    </source>
</evidence>